<proteinExistence type="inferred from homology"/>
<keyword evidence="9" id="KW-0969">Cilium</keyword>
<comment type="similarity">
    <text evidence="2">Belongs to the flagella basal body rod proteins family.</text>
</comment>
<keyword evidence="10" id="KW-1185">Reference proteome</keyword>
<gene>
    <name evidence="9" type="primary">flgC</name>
    <name evidence="9" type="ORF">BW727_101869</name>
</gene>
<dbReference type="InterPro" id="IPR001444">
    <property type="entry name" value="Flag_bb_rod_N"/>
</dbReference>
<evidence type="ECO:0000256" key="2">
    <source>
        <dbReference type="ARBA" id="ARBA00009677"/>
    </source>
</evidence>
<evidence type="ECO:0000256" key="5">
    <source>
        <dbReference type="ARBA" id="ARBA00025933"/>
    </source>
</evidence>
<dbReference type="PANTHER" id="PTHR30435">
    <property type="entry name" value="FLAGELLAR PROTEIN"/>
    <property type="match status" value="1"/>
</dbReference>
<feature type="domain" description="Flagellar basal-body/hook protein C-terminal" evidence="8">
    <location>
        <begin position="94"/>
        <end position="138"/>
    </location>
</feature>
<dbReference type="InterPro" id="IPR006299">
    <property type="entry name" value="FlgC"/>
</dbReference>
<evidence type="ECO:0000313" key="9">
    <source>
        <dbReference type="EMBL" id="AQS54193.1"/>
    </source>
</evidence>
<protein>
    <recommendedName>
        <fullName evidence="3 6">Flagellar basal-body rod protein FlgC</fullName>
    </recommendedName>
</protein>
<dbReference type="PANTHER" id="PTHR30435:SF2">
    <property type="entry name" value="FLAGELLAR BASAL-BODY ROD PROTEIN FLGC"/>
    <property type="match status" value="1"/>
</dbReference>
<evidence type="ECO:0000256" key="4">
    <source>
        <dbReference type="ARBA" id="ARBA00023143"/>
    </source>
</evidence>
<evidence type="ECO:0000259" key="7">
    <source>
        <dbReference type="Pfam" id="PF00460"/>
    </source>
</evidence>
<evidence type="ECO:0000259" key="8">
    <source>
        <dbReference type="Pfam" id="PF06429"/>
    </source>
</evidence>
<accession>A0A1S6IRK9</accession>
<keyword evidence="9" id="KW-0966">Cell projection</keyword>
<dbReference type="RefSeq" id="WP_062467800.1">
    <property type="nucleotide sequence ID" value="NZ_BBYN01000003.1"/>
</dbReference>
<evidence type="ECO:0000256" key="3">
    <source>
        <dbReference type="ARBA" id="ARBA00017941"/>
    </source>
</evidence>
<comment type="subunit">
    <text evidence="5 6">The basal body constitutes a major portion of the flagellar organelle and consists of four rings (L,P,S, and M) mounted on a central rod. The rod consists of about 26 subunits of FlgG in the distal portion, and FlgB, FlgC and FlgF are thought to build up the proximal portion of the rod with about 6 subunits each.</text>
</comment>
<dbReference type="AlphaFoldDB" id="A0A1S6IRK9"/>
<evidence type="ECO:0000256" key="1">
    <source>
        <dbReference type="ARBA" id="ARBA00004117"/>
    </source>
</evidence>
<dbReference type="STRING" id="708126.BW727_101869"/>
<dbReference type="GO" id="GO:0030694">
    <property type="term" value="C:bacterial-type flagellum basal body, rod"/>
    <property type="evidence" value="ECO:0007669"/>
    <property type="project" value="UniProtKB-UniRule"/>
</dbReference>
<dbReference type="EMBL" id="CP019728">
    <property type="protein sequence ID" value="AQS54193.1"/>
    <property type="molecule type" value="Genomic_DNA"/>
</dbReference>
<sequence length="142" mass="15366">MSVFDSLNISASGLSLERLKLDTISTNVANANTEQTAAGGPYQKKTIAFEEAFQKSNQLLALGGKKSFGVRATEIISDEAEVRAYDPTHPLADQEGYVLQSNVNMADEMVDMMTTIRAYDANITALDAGKNMLKQALTISSR</sequence>
<evidence type="ECO:0000313" key="10">
    <source>
        <dbReference type="Proteomes" id="UP000188993"/>
    </source>
</evidence>
<evidence type="ECO:0000256" key="6">
    <source>
        <dbReference type="RuleBase" id="RU362062"/>
    </source>
</evidence>
<organism evidence="9 10">
    <name type="scientific">Jeotgalibaca dankookensis</name>
    <dbReference type="NCBI Taxonomy" id="708126"/>
    <lineage>
        <taxon>Bacteria</taxon>
        <taxon>Bacillati</taxon>
        <taxon>Bacillota</taxon>
        <taxon>Bacilli</taxon>
        <taxon>Lactobacillales</taxon>
        <taxon>Carnobacteriaceae</taxon>
        <taxon>Jeotgalibaca</taxon>
    </lineage>
</organism>
<dbReference type="Proteomes" id="UP000188993">
    <property type="component" value="Chromosome"/>
</dbReference>
<dbReference type="PROSITE" id="PS00588">
    <property type="entry name" value="FLAGELLA_BB_ROD"/>
    <property type="match status" value="1"/>
</dbReference>
<dbReference type="InterPro" id="IPR010930">
    <property type="entry name" value="Flg_bb/hook_C_dom"/>
</dbReference>
<dbReference type="GO" id="GO:0071978">
    <property type="term" value="P:bacterial-type flagellum-dependent swarming motility"/>
    <property type="evidence" value="ECO:0007669"/>
    <property type="project" value="TreeGrafter"/>
</dbReference>
<dbReference type="OrthoDB" id="9794148at2"/>
<dbReference type="InterPro" id="IPR019776">
    <property type="entry name" value="Flagellar_basal_body_rod_CS"/>
</dbReference>
<keyword evidence="9" id="KW-0282">Flagellum</keyword>
<dbReference type="Pfam" id="PF06429">
    <property type="entry name" value="Flg_bbr_C"/>
    <property type="match status" value="1"/>
</dbReference>
<feature type="domain" description="Flagellar basal body rod protein N-terminal" evidence="7">
    <location>
        <begin position="7"/>
        <end position="34"/>
    </location>
</feature>
<keyword evidence="4 6" id="KW-0975">Bacterial flagellum</keyword>
<name>A0A1S6IRK9_9LACT</name>
<dbReference type="Pfam" id="PF00460">
    <property type="entry name" value="Flg_bb_rod"/>
    <property type="match status" value="1"/>
</dbReference>
<reference evidence="9 10" key="1">
    <citation type="journal article" date="2014" name="Int. J. Syst. Evol. Microbiol.">
        <title>Jeotgalibaca dankookensis gen. nov., sp. nov., a member of the family Carnobacteriaceae, isolated from seujeot (Korean traditional food).</title>
        <authorList>
            <person name="Lee D.G."/>
            <person name="Trujillo M.E."/>
            <person name="Kang H."/>
            <person name="Ahn T.Y."/>
        </authorList>
    </citation>
    <scope>NUCLEOTIDE SEQUENCE [LARGE SCALE GENOMIC DNA]</scope>
    <source>
        <strain evidence="9 10">EX-07</strain>
    </source>
</reference>
<comment type="subcellular location">
    <subcellularLocation>
        <location evidence="1 6">Bacterial flagellum basal body</location>
    </subcellularLocation>
</comment>
<dbReference type="NCBIfam" id="TIGR01395">
    <property type="entry name" value="FlgC"/>
    <property type="match status" value="1"/>
</dbReference>
<dbReference type="KEGG" id="jda:BW727_101869"/>